<dbReference type="Gene3D" id="2.130.10.10">
    <property type="entry name" value="YVTN repeat-like/Quinoprotein amine dehydrogenase"/>
    <property type="match status" value="2"/>
</dbReference>
<keyword evidence="2" id="KW-1133">Transmembrane helix</keyword>
<accession>A0A2W4RJC9</accession>
<dbReference type="CDD" id="cd00200">
    <property type="entry name" value="WD40"/>
    <property type="match status" value="1"/>
</dbReference>
<feature type="transmembrane region" description="Helical" evidence="2">
    <location>
        <begin position="411"/>
        <end position="429"/>
    </location>
</feature>
<feature type="domain" description="Protein kinase" evidence="3">
    <location>
        <begin position="1"/>
        <end position="337"/>
    </location>
</feature>
<evidence type="ECO:0000256" key="1">
    <source>
        <dbReference type="PROSITE-ProRule" id="PRU00221"/>
    </source>
</evidence>
<dbReference type="PROSITE" id="PS50294">
    <property type="entry name" value="WD_REPEATS_REGION"/>
    <property type="match status" value="2"/>
</dbReference>
<dbReference type="PANTHER" id="PTHR19879:SF9">
    <property type="entry name" value="TRANSCRIPTION INITIATION FACTOR TFIID SUBUNIT 5"/>
    <property type="match status" value="1"/>
</dbReference>
<feature type="repeat" description="WD" evidence="1">
    <location>
        <begin position="477"/>
        <end position="500"/>
    </location>
</feature>
<evidence type="ECO:0000313" key="4">
    <source>
        <dbReference type="EMBL" id="PZN81809.1"/>
    </source>
</evidence>
<dbReference type="InterPro" id="IPR000719">
    <property type="entry name" value="Prot_kinase_dom"/>
</dbReference>
<dbReference type="PANTHER" id="PTHR19879">
    <property type="entry name" value="TRANSCRIPTION INITIATION FACTOR TFIID"/>
    <property type="match status" value="1"/>
</dbReference>
<dbReference type="InterPro" id="IPR015943">
    <property type="entry name" value="WD40/YVTN_repeat-like_dom_sf"/>
</dbReference>
<dbReference type="InterPro" id="IPR011009">
    <property type="entry name" value="Kinase-like_dom_sf"/>
</dbReference>
<comment type="caution">
    <text evidence="4">The sequence shown here is derived from an EMBL/GenBank/DDBJ whole genome shotgun (WGS) entry which is preliminary data.</text>
</comment>
<dbReference type="PROSITE" id="PS50082">
    <property type="entry name" value="WD_REPEATS_2"/>
    <property type="match status" value="3"/>
</dbReference>
<dbReference type="AlphaFoldDB" id="A0A2W4RJC9"/>
<proteinExistence type="predicted"/>
<feature type="repeat" description="WD" evidence="1">
    <location>
        <begin position="553"/>
        <end position="594"/>
    </location>
</feature>
<evidence type="ECO:0000256" key="2">
    <source>
        <dbReference type="SAM" id="Phobius"/>
    </source>
</evidence>
<feature type="non-terminal residue" evidence="4">
    <location>
        <position position="708"/>
    </location>
</feature>
<name>A0A2W4RJC9_9GAMM</name>
<keyword evidence="2" id="KW-0812">Transmembrane</keyword>
<dbReference type="SUPFAM" id="SSF50978">
    <property type="entry name" value="WD40 repeat-like"/>
    <property type="match status" value="1"/>
</dbReference>
<dbReference type="InterPro" id="IPR036322">
    <property type="entry name" value="WD40_repeat_dom_sf"/>
</dbReference>
<dbReference type="InterPro" id="IPR001680">
    <property type="entry name" value="WD40_rpt"/>
</dbReference>
<dbReference type="GO" id="GO:0005524">
    <property type="term" value="F:ATP binding"/>
    <property type="evidence" value="ECO:0007669"/>
    <property type="project" value="InterPro"/>
</dbReference>
<dbReference type="EMBL" id="QJPH01000253">
    <property type="protein sequence ID" value="PZN81809.1"/>
    <property type="molecule type" value="Genomic_DNA"/>
</dbReference>
<dbReference type="Proteomes" id="UP000249396">
    <property type="component" value="Unassembled WGS sequence"/>
</dbReference>
<reference evidence="4 5" key="1">
    <citation type="journal article" date="2018" name="Aquat. Microb. Ecol.">
        <title>Gammaproteobacterial methanotrophs dominate.</title>
        <authorList>
            <person name="Rissanen A.J."/>
            <person name="Saarenheimo J."/>
            <person name="Tiirola M."/>
            <person name="Peura S."/>
            <person name="Aalto S.L."/>
            <person name="Karvinen A."/>
            <person name="Nykanen H."/>
        </authorList>
    </citation>
    <scope>NUCLEOTIDE SEQUENCE [LARGE SCALE GENOMIC DNA]</scope>
    <source>
        <strain evidence="4">AMbin10</strain>
    </source>
</reference>
<dbReference type="SMART" id="SM00320">
    <property type="entry name" value="WD40"/>
    <property type="match status" value="5"/>
</dbReference>
<gene>
    <name evidence="4" type="ORF">DM484_07590</name>
</gene>
<evidence type="ECO:0000259" key="3">
    <source>
        <dbReference type="PROSITE" id="PS50011"/>
    </source>
</evidence>
<evidence type="ECO:0000313" key="5">
    <source>
        <dbReference type="Proteomes" id="UP000249396"/>
    </source>
</evidence>
<keyword evidence="2" id="KW-0472">Membrane</keyword>
<protein>
    <recommendedName>
        <fullName evidence="3">Protein kinase domain-containing protein</fullName>
    </recommendedName>
</protein>
<organism evidence="4 5">
    <name type="scientific">Candidatus Methylumidiphilus alinenensis</name>
    <dbReference type="NCBI Taxonomy" id="2202197"/>
    <lineage>
        <taxon>Bacteria</taxon>
        <taxon>Pseudomonadati</taxon>
        <taxon>Pseudomonadota</taxon>
        <taxon>Gammaproteobacteria</taxon>
        <taxon>Methylococcales</taxon>
        <taxon>Candidatus Methylumidiphilus</taxon>
    </lineage>
</organism>
<keyword evidence="1" id="KW-0853">WD repeat</keyword>
<dbReference type="SUPFAM" id="SSF56112">
    <property type="entry name" value="Protein kinase-like (PK-like)"/>
    <property type="match status" value="1"/>
</dbReference>
<dbReference type="PROSITE" id="PS50011">
    <property type="entry name" value="PROTEIN_KINASE_DOM"/>
    <property type="match status" value="1"/>
</dbReference>
<feature type="repeat" description="WD" evidence="1">
    <location>
        <begin position="653"/>
        <end position="687"/>
    </location>
</feature>
<dbReference type="GO" id="GO:0004672">
    <property type="term" value="F:protein kinase activity"/>
    <property type="evidence" value="ECO:0007669"/>
    <property type="project" value="InterPro"/>
</dbReference>
<sequence length="708" mass="76894">MPTGGILNKHRTDLERFFFLDGSTEWLIRGPEHPSLDRRTDHVEVKRLRGEEGAVYSKRFLRRPNGVDYGYWTERETRFVGHFGGARMPQVVQPALLKFQAGGIERVDTQDAGPSLDNWQKLRGIREGQPGRCVSLFDEAGEVALLLRACLKALHGLHTLGIVHCDIKADNLCLAYLGDPLGENGIRLDYGELRVIDFAFSVWPDGPGWELKDYLPIDPNSPQADYVSPWFKQVLLEDRRHCPPQAWRGLDYGIDLYALGVMLRKLLASRSLSQADQPEPLETFLHGLADAWTQDYAQAAPAGELPHYGFIKRIEAQLKRCRPAWTEDDWAQSRLFVPYEVCRVEAAGATPLALPEASATPLADSEEIPPILSFPRSSVGMQPEPLRRFSTQSDTVGVPTETVGTIKQSRLLLALFAAGLILAVVWFFGADTVRGWLNAPTPPIANSATETPRTCPAPSVELLPQTASPVLTSQPSALVYSPDGQLLAAGGQDGGVTLWQAADIAKPRKLNTHQQGSVKALAFSPDGQILVVGGDKAVRRFDIISGQPLGATLAGHGDKVIALGFTQDGREFSSFASDGSLYRWEARSGHSVGQPVKGPAVTAAVFGPNLATFATGSGNGMVGIWHWDATQADSVHNADSIGEPMRGHGNSPVNALAFSPDGSLLVTGGWDKTVRRWDARTGQPLGNALEGHPQNLTALAFAPDGLRF</sequence>
<dbReference type="Pfam" id="PF00400">
    <property type="entry name" value="WD40"/>
    <property type="match status" value="3"/>
</dbReference>
<dbReference type="Gene3D" id="1.10.510.10">
    <property type="entry name" value="Transferase(Phosphotransferase) domain 1"/>
    <property type="match status" value="1"/>
</dbReference>
<dbReference type="InterPro" id="IPR008271">
    <property type="entry name" value="Ser/Thr_kinase_AS"/>
</dbReference>
<dbReference type="PROSITE" id="PS00108">
    <property type="entry name" value="PROTEIN_KINASE_ST"/>
    <property type="match status" value="1"/>
</dbReference>